<evidence type="ECO:0000313" key="1">
    <source>
        <dbReference type="EMBL" id="SPY09088.1"/>
    </source>
</evidence>
<dbReference type="AlphaFoldDB" id="A0A2N6QF98"/>
<evidence type="ECO:0000313" key="2">
    <source>
        <dbReference type="Proteomes" id="UP000250242"/>
    </source>
</evidence>
<proteinExistence type="predicted"/>
<reference evidence="1 2" key="1">
    <citation type="submission" date="2018-06" db="EMBL/GenBank/DDBJ databases">
        <authorList>
            <consortium name="Pathogen Informatics"/>
            <person name="Doyle S."/>
        </authorList>
    </citation>
    <scope>NUCLEOTIDE SEQUENCE [LARGE SCALE GENOMIC DNA]</scope>
    <source>
        <strain evidence="1 2">NCTC11009</strain>
    </source>
</reference>
<sequence length="105" mass="11288">MIDSINRTGLTKFMLFLALGLFSQFAVAQGFAGQVKTNVEQIRDGIVIVVGVVATISLLWQFAEGYMGRKTWPDVLVTCAWILGAGAAIALATWVFTTGQSITFG</sequence>
<name>A0A2N6QF98_9BURK</name>
<organism evidence="1 2">
    <name type="scientific">Oligella urethralis</name>
    <dbReference type="NCBI Taxonomy" id="90245"/>
    <lineage>
        <taxon>Bacteria</taxon>
        <taxon>Pseudomonadati</taxon>
        <taxon>Pseudomonadota</taxon>
        <taxon>Betaproteobacteria</taxon>
        <taxon>Burkholderiales</taxon>
        <taxon>Alcaligenaceae</taxon>
        <taxon>Oligella</taxon>
    </lineage>
</organism>
<dbReference type="Proteomes" id="UP000250242">
    <property type="component" value="Unassembled WGS sequence"/>
</dbReference>
<dbReference type="RefSeq" id="WP_102705509.1">
    <property type="nucleotide sequence ID" value="NZ_CAMQFR010000034.1"/>
</dbReference>
<protein>
    <submittedName>
        <fullName evidence="1">Uncharacterized protein</fullName>
    </submittedName>
</protein>
<dbReference type="EMBL" id="UATH01000001">
    <property type="protein sequence ID" value="SPY09088.1"/>
    <property type="molecule type" value="Genomic_DNA"/>
</dbReference>
<gene>
    <name evidence="1" type="ORF">NCTC11009_02341</name>
</gene>
<accession>A0A2N6QF98</accession>